<keyword evidence="5" id="KW-0539">Nucleus</keyword>
<comment type="similarity">
    <text evidence="2">Belongs to the eukaryotic/archaeal RNase P protein component 3 family.</text>
</comment>
<dbReference type="EMBL" id="JARBHA010000006">
    <property type="protein sequence ID" value="KAJ9698296.1"/>
    <property type="molecule type" value="Genomic_DNA"/>
</dbReference>
<accession>A0AA38ZZW7</accession>
<sequence length="667" mass="72759">MGFFDLNIPYDGTTAAGDKSSRIKVVVKAMELGYSGVAYNRKIKGVMSDSDYCSIPPLSLSSLLKLAPSLSSSVRFHRSLLGVPLSSPFRQYTRLTVAVDSSPQASALNSGNPVLKSYDLVAVRPLNQNAFDQACQVSEVDLIAIDFSEKLPFRLKLPMVKAAIKRGVYFEITYSNLISDVQSRKQMISNAKLLVDWTRGNNLIFSSAAPSVNELRGPYDVANLSSLLGLSMERAKAAISKNCRSLIANALRKNQFYKEAIRVELIPSSEFDSNEPWSGNGLKWDPISSGEGDLLLDDMAKSFSAAGKVSKTVKAIDFASIVDSMSSHGLQLKDLLSGTKSVLQPVDNIKNSMSVDGKIGAPVPTNGGSEQPDMLKLFPETEQTSSYNTPSKCQISGHEDSKKSFSPNDTSKADIDSEEIKTRTTITEEEPNISNGLVDFSPIRTEIDNLQSEECTAGSEANVVLPDDNLTLCTALMDIECDAVCNADADGKFEVPTQTRDVNLSVLQNEESRNAKSFDVVLGAQSVTVDEVLVDTDMKNEASLSLASNNVLLHENSSEREFREPVDDSVLLSDGTPSVECYDELKGSNDSSVANHELLDEMIVEAQKQADDSETDYPTINESISGKAKAKQRTPRRAAPLFPFKRLVSPVLFKKKAHRKRNKTTIL</sequence>
<feature type="region of interest" description="Disordered" evidence="6">
    <location>
        <begin position="354"/>
        <end position="418"/>
    </location>
</feature>
<evidence type="ECO:0000313" key="8">
    <source>
        <dbReference type="Proteomes" id="UP001168098"/>
    </source>
</evidence>
<protein>
    <submittedName>
        <fullName evidence="7">Uncharacterized protein</fullName>
    </submittedName>
</protein>
<proteinExistence type="inferred from homology"/>
<dbReference type="GO" id="GO:0008033">
    <property type="term" value="P:tRNA processing"/>
    <property type="evidence" value="ECO:0007669"/>
    <property type="project" value="UniProtKB-KW"/>
</dbReference>
<comment type="subcellular location">
    <subcellularLocation>
        <location evidence="1">Nucleus</location>
    </subcellularLocation>
</comment>
<name>A0AA38ZZW7_VITRO</name>
<evidence type="ECO:0000256" key="6">
    <source>
        <dbReference type="SAM" id="MobiDB-lite"/>
    </source>
</evidence>
<dbReference type="GO" id="GO:0003723">
    <property type="term" value="F:RNA binding"/>
    <property type="evidence" value="ECO:0007669"/>
    <property type="project" value="TreeGrafter"/>
</dbReference>
<feature type="compositionally biased region" description="Polar residues" evidence="6">
    <location>
        <begin position="381"/>
        <end position="394"/>
    </location>
</feature>
<evidence type="ECO:0000313" key="7">
    <source>
        <dbReference type="EMBL" id="KAJ9698296.1"/>
    </source>
</evidence>
<comment type="caution">
    <text evidence="7">The sequence shown here is derived from an EMBL/GenBank/DDBJ whole genome shotgun (WGS) entry which is preliminary data.</text>
</comment>
<reference evidence="7 8" key="1">
    <citation type="journal article" date="2023" name="BMC Biotechnol.">
        <title>Vitis rotundifolia cv Carlos genome sequencing.</title>
        <authorList>
            <person name="Huff M."/>
            <person name="Hulse-Kemp A."/>
            <person name="Scheffler B."/>
            <person name="Youngblood R."/>
            <person name="Simpson S."/>
            <person name="Babiker E."/>
            <person name="Staton M."/>
        </authorList>
    </citation>
    <scope>NUCLEOTIDE SEQUENCE [LARGE SCALE GENOMIC DNA]</scope>
    <source>
        <tissue evidence="7">Leaf</tissue>
    </source>
</reference>
<keyword evidence="8" id="KW-1185">Reference proteome</keyword>
<evidence type="ECO:0000256" key="4">
    <source>
        <dbReference type="ARBA" id="ARBA00022801"/>
    </source>
</evidence>
<dbReference type="Gene3D" id="3.20.20.140">
    <property type="entry name" value="Metal-dependent hydrolases"/>
    <property type="match status" value="1"/>
</dbReference>
<dbReference type="PANTHER" id="PTHR13031:SF0">
    <property type="entry name" value="RIBONUCLEASE P PROTEIN SUBUNIT P30"/>
    <property type="match status" value="1"/>
</dbReference>
<keyword evidence="4" id="KW-0378">Hydrolase</keyword>
<dbReference type="GO" id="GO:0016787">
    <property type="term" value="F:hydrolase activity"/>
    <property type="evidence" value="ECO:0007669"/>
    <property type="project" value="UniProtKB-KW"/>
</dbReference>
<dbReference type="Pfam" id="PF01876">
    <property type="entry name" value="RNase_P_p30"/>
    <property type="match status" value="1"/>
</dbReference>
<dbReference type="AlphaFoldDB" id="A0AA38ZZW7"/>
<dbReference type="PANTHER" id="PTHR13031">
    <property type="entry name" value="RIBONUCLEASE P SUBUNIT P30"/>
    <property type="match status" value="1"/>
</dbReference>
<keyword evidence="3" id="KW-0819">tRNA processing</keyword>
<organism evidence="7 8">
    <name type="scientific">Vitis rotundifolia</name>
    <name type="common">Muscadine grape</name>
    <dbReference type="NCBI Taxonomy" id="103349"/>
    <lineage>
        <taxon>Eukaryota</taxon>
        <taxon>Viridiplantae</taxon>
        <taxon>Streptophyta</taxon>
        <taxon>Embryophyta</taxon>
        <taxon>Tracheophyta</taxon>
        <taxon>Spermatophyta</taxon>
        <taxon>Magnoliopsida</taxon>
        <taxon>eudicotyledons</taxon>
        <taxon>Gunneridae</taxon>
        <taxon>Pentapetalae</taxon>
        <taxon>rosids</taxon>
        <taxon>Vitales</taxon>
        <taxon>Vitaceae</taxon>
        <taxon>Viteae</taxon>
        <taxon>Vitis</taxon>
    </lineage>
</organism>
<evidence type="ECO:0000256" key="3">
    <source>
        <dbReference type="ARBA" id="ARBA00022694"/>
    </source>
</evidence>
<feature type="region of interest" description="Disordered" evidence="6">
    <location>
        <begin position="609"/>
        <end position="636"/>
    </location>
</feature>
<evidence type="ECO:0000256" key="5">
    <source>
        <dbReference type="ARBA" id="ARBA00023242"/>
    </source>
</evidence>
<dbReference type="Proteomes" id="UP001168098">
    <property type="component" value="Unassembled WGS sequence"/>
</dbReference>
<evidence type="ECO:0000256" key="1">
    <source>
        <dbReference type="ARBA" id="ARBA00004123"/>
    </source>
</evidence>
<gene>
    <name evidence="7" type="ORF">PVL29_007402</name>
</gene>
<dbReference type="FunFam" id="3.20.20.140:FF:000044">
    <property type="entry name" value="Polymerase/histidinol phosphatase-like protein"/>
    <property type="match status" value="1"/>
</dbReference>
<dbReference type="InterPro" id="IPR016195">
    <property type="entry name" value="Pol/histidinol_Pase-like"/>
</dbReference>
<dbReference type="SUPFAM" id="SSF89550">
    <property type="entry name" value="PHP domain-like"/>
    <property type="match status" value="1"/>
</dbReference>
<evidence type="ECO:0000256" key="2">
    <source>
        <dbReference type="ARBA" id="ARBA00007331"/>
    </source>
</evidence>
<dbReference type="InterPro" id="IPR002738">
    <property type="entry name" value="RNase_P_p30"/>
</dbReference>
<dbReference type="GO" id="GO:0005655">
    <property type="term" value="C:nucleolar ribonuclease P complex"/>
    <property type="evidence" value="ECO:0007669"/>
    <property type="project" value="TreeGrafter"/>
</dbReference>